<protein>
    <submittedName>
        <fullName evidence="2">Uncharacterized protein</fullName>
    </submittedName>
</protein>
<organism evidence="2 3">
    <name type="scientific">Streptomyces cirratus</name>
    <dbReference type="NCBI Taxonomy" id="68187"/>
    <lineage>
        <taxon>Bacteria</taxon>
        <taxon>Bacillati</taxon>
        <taxon>Actinomycetota</taxon>
        <taxon>Actinomycetes</taxon>
        <taxon>Kitasatosporales</taxon>
        <taxon>Streptomycetaceae</taxon>
        <taxon>Streptomyces</taxon>
    </lineage>
</organism>
<feature type="region of interest" description="Disordered" evidence="1">
    <location>
        <begin position="1"/>
        <end position="75"/>
    </location>
</feature>
<dbReference type="RefSeq" id="WP_190183866.1">
    <property type="nucleotide sequence ID" value="NZ_BMVP01000003.1"/>
</dbReference>
<sequence>MTDRERNEPPRTTPSHAPGEAGDEEARKEAERAQRGAGGEAAEGEPGEAADALSPSPGAQRSSRRHAQSGDTDSA</sequence>
<keyword evidence="3" id="KW-1185">Reference proteome</keyword>
<evidence type="ECO:0000256" key="1">
    <source>
        <dbReference type="SAM" id="MobiDB-lite"/>
    </source>
</evidence>
<feature type="compositionally biased region" description="Basic and acidic residues" evidence="1">
    <location>
        <begin position="24"/>
        <end position="34"/>
    </location>
</feature>
<dbReference type="Proteomes" id="UP000642673">
    <property type="component" value="Unassembled WGS sequence"/>
</dbReference>
<evidence type="ECO:0000313" key="2">
    <source>
        <dbReference type="EMBL" id="GHB51817.1"/>
    </source>
</evidence>
<evidence type="ECO:0000313" key="3">
    <source>
        <dbReference type="Proteomes" id="UP000642673"/>
    </source>
</evidence>
<accession>A0ABQ3EQC9</accession>
<comment type="caution">
    <text evidence="2">The sequence shown here is derived from an EMBL/GenBank/DDBJ whole genome shotgun (WGS) entry which is preliminary data.</text>
</comment>
<dbReference type="EMBL" id="BMVP01000003">
    <property type="protein sequence ID" value="GHB51817.1"/>
    <property type="molecule type" value="Genomic_DNA"/>
</dbReference>
<name>A0ABQ3EQC9_9ACTN</name>
<gene>
    <name evidence="2" type="ORF">GCM10010347_22050</name>
</gene>
<proteinExistence type="predicted"/>
<reference evidence="3" key="1">
    <citation type="journal article" date="2019" name="Int. J. Syst. Evol. Microbiol.">
        <title>The Global Catalogue of Microorganisms (GCM) 10K type strain sequencing project: providing services to taxonomists for standard genome sequencing and annotation.</title>
        <authorList>
            <consortium name="The Broad Institute Genomics Platform"/>
            <consortium name="The Broad Institute Genome Sequencing Center for Infectious Disease"/>
            <person name="Wu L."/>
            <person name="Ma J."/>
        </authorList>
    </citation>
    <scope>NUCLEOTIDE SEQUENCE [LARGE SCALE GENOMIC DNA]</scope>
    <source>
        <strain evidence="3">JCM 4738</strain>
    </source>
</reference>